<evidence type="ECO:0000313" key="2">
    <source>
        <dbReference type="Proteomes" id="UP001054902"/>
    </source>
</evidence>
<dbReference type="EMBL" id="BLLK01000038">
    <property type="protein sequence ID" value="GFH50294.1"/>
    <property type="molecule type" value="Genomic_DNA"/>
</dbReference>
<dbReference type="Pfam" id="PF13306">
    <property type="entry name" value="LRR_5"/>
    <property type="match status" value="1"/>
</dbReference>
<dbReference type="InterPro" id="IPR026906">
    <property type="entry name" value="LRR_5"/>
</dbReference>
<sequence>MYKGKKTCFYNGEKLYDRENGEYLVYSEEEQNLWEAVIVLPGVEVIPEFTFGCNNIETVIMNDTVKRIEEMAFAGCENLFFVRLSRNLEYIGDNAFCDCTALTSIFIPPLCREIGKWAFESCDQLIIFNVSRQTQIGENAIVRTALIKASPLQVDGNGWYDGIAERVNEWIKNINGDDDQYALHRACSSYNPLTDVLYQIVKRQGLRSFKKKNEIGITPLQYLEANPFAEDIDQCSIVKRYVLEMMGEAV</sequence>
<dbReference type="AlphaFoldDB" id="A0AAD3CTE8"/>
<keyword evidence="2" id="KW-1185">Reference proteome</keyword>
<evidence type="ECO:0000313" key="1">
    <source>
        <dbReference type="EMBL" id="GFH50294.1"/>
    </source>
</evidence>
<proteinExistence type="predicted"/>
<name>A0AAD3CTE8_9STRA</name>
<comment type="caution">
    <text evidence="1">The sequence shown here is derived from an EMBL/GenBank/DDBJ whole genome shotgun (WGS) entry which is preliminary data.</text>
</comment>
<protein>
    <recommendedName>
        <fullName evidence="3">Leucine-rich repeat domain-containing protein</fullName>
    </recommendedName>
</protein>
<dbReference type="InterPro" id="IPR032675">
    <property type="entry name" value="LRR_dom_sf"/>
</dbReference>
<accession>A0AAD3CTE8</accession>
<evidence type="ECO:0008006" key="3">
    <source>
        <dbReference type="Google" id="ProtNLM"/>
    </source>
</evidence>
<dbReference type="InterPro" id="IPR053139">
    <property type="entry name" value="Surface_bspA-like"/>
</dbReference>
<organism evidence="1 2">
    <name type="scientific">Chaetoceros tenuissimus</name>
    <dbReference type="NCBI Taxonomy" id="426638"/>
    <lineage>
        <taxon>Eukaryota</taxon>
        <taxon>Sar</taxon>
        <taxon>Stramenopiles</taxon>
        <taxon>Ochrophyta</taxon>
        <taxon>Bacillariophyta</taxon>
        <taxon>Coscinodiscophyceae</taxon>
        <taxon>Chaetocerotophycidae</taxon>
        <taxon>Chaetocerotales</taxon>
        <taxon>Chaetocerotaceae</taxon>
        <taxon>Chaetoceros</taxon>
    </lineage>
</organism>
<dbReference type="SUPFAM" id="SSF52058">
    <property type="entry name" value="L domain-like"/>
    <property type="match status" value="1"/>
</dbReference>
<dbReference type="PANTHER" id="PTHR45661">
    <property type="entry name" value="SURFACE ANTIGEN"/>
    <property type="match status" value="1"/>
</dbReference>
<dbReference type="Gene3D" id="3.80.10.10">
    <property type="entry name" value="Ribonuclease Inhibitor"/>
    <property type="match status" value="1"/>
</dbReference>
<dbReference type="Proteomes" id="UP001054902">
    <property type="component" value="Unassembled WGS sequence"/>
</dbReference>
<dbReference type="PANTHER" id="PTHR45661:SF3">
    <property type="entry name" value="IG-LIKE DOMAIN-CONTAINING PROTEIN"/>
    <property type="match status" value="1"/>
</dbReference>
<gene>
    <name evidence="1" type="ORF">CTEN210_06770</name>
</gene>
<reference evidence="1 2" key="1">
    <citation type="journal article" date="2021" name="Sci. Rep.">
        <title>The genome of the diatom Chaetoceros tenuissimus carries an ancient integrated fragment of an extant virus.</title>
        <authorList>
            <person name="Hongo Y."/>
            <person name="Kimura K."/>
            <person name="Takaki Y."/>
            <person name="Yoshida Y."/>
            <person name="Baba S."/>
            <person name="Kobayashi G."/>
            <person name="Nagasaki K."/>
            <person name="Hano T."/>
            <person name="Tomaru Y."/>
        </authorList>
    </citation>
    <scope>NUCLEOTIDE SEQUENCE [LARGE SCALE GENOMIC DNA]</scope>
    <source>
        <strain evidence="1 2">NIES-3715</strain>
    </source>
</reference>